<dbReference type="PROSITE" id="PS50192">
    <property type="entry name" value="T_SNARE"/>
    <property type="match status" value="1"/>
</dbReference>
<feature type="domain" description="T-SNARE coiled-coil homology" evidence="4">
    <location>
        <begin position="182"/>
        <end position="244"/>
    </location>
</feature>
<evidence type="ECO:0000256" key="1">
    <source>
        <dbReference type="ARBA" id="ARBA00009480"/>
    </source>
</evidence>
<comment type="similarity">
    <text evidence="1">Belongs to the SNAP-25 family.</text>
</comment>
<dbReference type="EMBL" id="CAICTM010000010">
    <property type="protein sequence ID" value="CAB9496849.1"/>
    <property type="molecule type" value="Genomic_DNA"/>
</dbReference>
<evidence type="ECO:0000259" key="4">
    <source>
        <dbReference type="PROSITE" id="PS50192"/>
    </source>
</evidence>
<feature type="coiled-coil region" evidence="2">
    <location>
        <begin position="31"/>
        <end position="93"/>
    </location>
</feature>
<dbReference type="OrthoDB" id="19261at2759"/>
<feature type="compositionally biased region" description="Basic residues" evidence="3">
    <location>
        <begin position="140"/>
        <end position="152"/>
    </location>
</feature>
<accession>A0A9N8DBU4</accession>
<dbReference type="CDD" id="cd15841">
    <property type="entry name" value="SNARE_Qc"/>
    <property type="match status" value="1"/>
</dbReference>
<dbReference type="PANTHER" id="PTHR19305">
    <property type="entry name" value="SYNAPTOSOMAL ASSOCIATED PROTEIN"/>
    <property type="match status" value="1"/>
</dbReference>
<gene>
    <name evidence="5" type="ORF">SEMRO_10_G008110.1</name>
</gene>
<dbReference type="GO" id="GO:0005886">
    <property type="term" value="C:plasma membrane"/>
    <property type="evidence" value="ECO:0007669"/>
    <property type="project" value="TreeGrafter"/>
</dbReference>
<dbReference type="Gene3D" id="1.20.5.110">
    <property type="match status" value="2"/>
</dbReference>
<comment type="caution">
    <text evidence="5">The sequence shown here is derived from an EMBL/GenBank/DDBJ whole genome shotgun (WGS) entry which is preliminary data.</text>
</comment>
<feature type="region of interest" description="Disordered" evidence="3">
    <location>
        <begin position="111"/>
        <end position="170"/>
    </location>
</feature>
<evidence type="ECO:0000256" key="3">
    <source>
        <dbReference type="SAM" id="MobiDB-lite"/>
    </source>
</evidence>
<keyword evidence="6" id="KW-1185">Reference proteome</keyword>
<proteinExistence type="inferred from homology"/>
<dbReference type="Proteomes" id="UP001153069">
    <property type="component" value="Unassembled WGS sequence"/>
</dbReference>
<protein>
    <recommendedName>
        <fullName evidence="4">t-SNARE coiled-coil homology domain-containing protein</fullName>
    </recommendedName>
</protein>
<dbReference type="InterPro" id="IPR000727">
    <property type="entry name" value="T_SNARE_dom"/>
</dbReference>
<dbReference type="SUPFAM" id="SSF58038">
    <property type="entry name" value="SNARE fusion complex"/>
    <property type="match status" value="1"/>
</dbReference>
<evidence type="ECO:0000313" key="6">
    <source>
        <dbReference type="Proteomes" id="UP001153069"/>
    </source>
</evidence>
<evidence type="ECO:0000313" key="5">
    <source>
        <dbReference type="EMBL" id="CAB9496849.1"/>
    </source>
</evidence>
<reference evidence="5" key="1">
    <citation type="submission" date="2020-06" db="EMBL/GenBank/DDBJ databases">
        <authorList>
            <consortium name="Plant Systems Biology data submission"/>
        </authorList>
    </citation>
    <scope>NUCLEOTIDE SEQUENCE</scope>
    <source>
        <strain evidence="5">D6</strain>
    </source>
</reference>
<dbReference type="PANTHER" id="PTHR19305:SF9">
    <property type="entry name" value="SYNAPTOSOMAL-ASSOCIATED PROTEIN 29"/>
    <property type="match status" value="1"/>
</dbReference>
<feature type="compositionally biased region" description="Basic and acidic residues" evidence="3">
    <location>
        <begin position="246"/>
        <end position="255"/>
    </location>
</feature>
<name>A0A9N8DBU4_9STRA</name>
<organism evidence="5 6">
    <name type="scientific">Seminavis robusta</name>
    <dbReference type="NCBI Taxonomy" id="568900"/>
    <lineage>
        <taxon>Eukaryota</taxon>
        <taxon>Sar</taxon>
        <taxon>Stramenopiles</taxon>
        <taxon>Ochrophyta</taxon>
        <taxon>Bacillariophyta</taxon>
        <taxon>Bacillariophyceae</taxon>
        <taxon>Bacillariophycidae</taxon>
        <taxon>Naviculales</taxon>
        <taxon>Naviculaceae</taxon>
        <taxon>Seminavis</taxon>
    </lineage>
</organism>
<feature type="region of interest" description="Disordered" evidence="3">
    <location>
        <begin position="246"/>
        <end position="265"/>
    </location>
</feature>
<sequence length="265" mass="29910">MRMRITPTLISGGKKEVPKNIETDKQALDEAAALQAKSKEAAKRMQQKLHETEEMGAMTLEDLYERRRQLESIEQEGNRLDETLEETQELHKKLGGLFSVFQRALPNVGGKGAASLPDEPNTIFKKGKDTTSANAEGSKKRWKLRVTKKKNKDKNQKLQSSIMPDDPALIPSEHADQMRTLEKGDNELDDELDEIGMQLDNMMRMAQEIGAESHDQGKQIRKVRHQLAGTEIRQQAVNEKARRMLQEGPADKGDSGGKMFSFTPW</sequence>
<evidence type="ECO:0000256" key="2">
    <source>
        <dbReference type="SAM" id="Coils"/>
    </source>
</evidence>
<dbReference type="AlphaFoldDB" id="A0A9N8DBU4"/>
<keyword evidence="2" id="KW-0175">Coiled coil</keyword>